<gene>
    <name evidence="2" type="ORF">GCM10007890_43500</name>
</gene>
<accession>A0AA37THQ3</accession>
<comment type="caution">
    <text evidence="2">The sequence shown here is derived from an EMBL/GenBank/DDBJ whole genome shotgun (WGS) entry which is preliminary data.</text>
</comment>
<dbReference type="AlphaFoldDB" id="A0AA37THQ3"/>
<feature type="domain" description="Minimal CRISPR polymerase" evidence="1">
    <location>
        <begin position="3"/>
        <end position="116"/>
    </location>
</feature>
<evidence type="ECO:0000313" key="3">
    <source>
        <dbReference type="Proteomes" id="UP001157440"/>
    </source>
</evidence>
<dbReference type="RefSeq" id="WP_238198368.1">
    <property type="nucleotide sequence ID" value="NZ_BPQZ01000024.1"/>
</dbReference>
<dbReference type="InterPro" id="IPR040942">
    <property type="entry name" value="Minimal_Cpol"/>
</dbReference>
<dbReference type="EMBL" id="BSPL01000020">
    <property type="protein sequence ID" value="GLS72337.1"/>
    <property type="molecule type" value="Genomic_DNA"/>
</dbReference>
<reference evidence="3" key="1">
    <citation type="journal article" date="2019" name="Int. J. Syst. Evol. Microbiol.">
        <title>The Global Catalogue of Microorganisms (GCM) 10K type strain sequencing project: providing services to taxonomists for standard genome sequencing and annotation.</title>
        <authorList>
            <consortium name="The Broad Institute Genomics Platform"/>
            <consortium name="The Broad Institute Genome Sequencing Center for Infectious Disease"/>
            <person name="Wu L."/>
            <person name="Ma J."/>
        </authorList>
    </citation>
    <scope>NUCLEOTIDE SEQUENCE [LARGE SCALE GENOMIC DNA]</scope>
    <source>
        <strain evidence="3">NBRC 103632</strain>
    </source>
</reference>
<dbReference type="Pfam" id="PF18182">
    <property type="entry name" value="mCpol"/>
    <property type="match status" value="1"/>
</dbReference>
<protein>
    <recommendedName>
        <fullName evidence="1">Minimal CRISPR polymerase domain-containing protein</fullName>
    </recommendedName>
</protein>
<sequence>MLFITVDGDDIGQKISACYLNNDVESLSLLNEFVQSIVRKIADYLQSEGFKIIFCAADGVAGFIDLPDLDLARIYNRISNFSERQLTFSAGVGANLRESYFALSFAKSNGKARICQFKDLP</sequence>
<dbReference type="Proteomes" id="UP001157440">
    <property type="component" value="Unassembled WGS sequence"/>
</dbReference>
<dbReference type="NCBIfam" id="NF033576">
    <property type="entry name" value="mCpol"/>
    <property type="match status" value="1"/>
</dbReference>
<name>A0AA37THQ3_9HYPH</name>
<organism evidence="2 3">
    <name type="scientific">Methylobacterium tardum</name>
    <dbReference type="NCBI Taxonomy" id="374432"/>
    <lineage>
        <taxon>Bacteria</taxon>
        <taxon>Pseudomonadati</taxon>
        <taxon>Pseudomonadota</taxon>
        <taxon>Alphaproteobacteria</taxon>
        <taxon>Hyphomicrobiales</taxon>
        <taxon>Methylobacteriaceae</taxon>
        <taxon>Methylobacterium</taxon>
    </lineage>
</organism>
<proteinExistence type="predicted"/>
<evidence type="ECO:0000259" key="1">
    <source>
        <dbReference type="Pfam" id="PF18182"/>
    </source>
</evidence>
<keyword evidence="3" id="KW-1185">Reference proteome</keyword>
<evidence type="ECO:0000313" key="2">
    <source>
        <dbReference type="EMBL" id="GLS72337.1"/>
    </source>
</evidence>